<evidence type="ECO:0000259" key="13">
    <source>
        <dbReference type="Pfam" id="PF09757"/>
    </source>
</evidence>
<keyword evidence="8" id="KW-0804">Transcription</keyword>
<dbReference type="VEuPathDB" id="FungiDB:SPPG_03077"/>
<evidence type="ECO:0000256" key="2">
    <source>
        <dbReference type="ARBA" id="ARBA00007738"/>
    </source>
</evidence>
<dbReference type="PANTHER" id="PTHR10625:SF5">
    <property type="entry name" value="HISTONE DEACETYLASE"/>
    <property type="match status" value="1"/>
</dbReference>
<dbReference type="GO" id="GO:0040029">
    <property type="term" value="P:epigenetic regulation of gene expression"/>
    <property type="evidence" value="ECO:0007669"/>
    <property type="project" value="TreeGrafter"/>
</dbReference>
<name>A0A0L0HJH8_SPIPD</name>
<evidence type="ECO:0000256" key="7">
    <source>
        <dbReference type="ARBA" id="ARBA00023015"/>
    </source>
</evidence>
<feature type="region of interest" description="Disordered" evidence="11">
    <location>
        <begin position="937"/>
        <end position="1020"/>
    </location>
</feature>
<dbReference type="RefSeq" id="XP_016609306.1">
    <property type="nucleotide sequence ID" value="XM_016751365.1"/>
</dbReference>
<comment type="similarity">
    <text evidence="2">Belongs to the histone deacetylase family. HD type 2 subfamily.</text>
</comment>
<dbReference type="FunCoup" id="A0A0L0HJH8">
    <property type="interactions" value="61"/>
</dbReference>
<dbReference type="FunFam" id="3.40.800.20:FF:000005">
    <property type="entry name" value="histone deacetylase 6"/>
    <property type="match status" value="1"/>
</dbReference>
<dbReference type="Pfam" id="PF09757">
    <property type="entry name" value="Arb2-like"/>
    <property type="match status" value="1"/>
</dbReference>
<feature type="region of interest" description="Disordered" evidence="11">
    <location>
        <begin position="15"/>
        <end position="91"/>
    </location>
</feature>
<dbReference type="eggNOG" id="KOG1343">
    <property type="taxonomic scope" value="Eukaryota"/>
</dbReference>
<evidence type="ECO:0000256" key="3">
    <source>
        <dbReference type="ARBA" id="ARBA00012111"/>
    </source>
</evidence>
<dbReference type="InterPro" id="IPR037138">
    <property type="entry name" value="His_deacetylse_dom_sf"/>
</dbReference>
<feature type="domain" description="Arb2-like" evidence="13">
    <location>
        <begin position="496"/>
        <end position="736"/>
    </location>
</feature>
<dbReference type="Proteomes" id="UP000053201">
    <property type="component" value="Unassembled WGS sequence"/>
</dbReference>
<organism evidence="14 15">
    <name type="scientific">Spizellomyces punctatus (strain DAOM BR117)</name>
    <dbReference type="NCBI Taxonomy" id="645134"/>
    <lineage>
        <taxon>Eukaryota</taxon>
        <taxon>Fungi</taxon>
        <taxon>Fungi incertae sedis</taxon>
        <taxon>Chytridiomycota</taxon>
        <taxon>Chytridiomycota incertae sedis</taxon>
        <taxon>Chytridiomycetes</taxon>
        <taxon>Spizellomycetales</taxon>
        <taxon>Spizellomycetaceae</taxon>
        <taxon>Spizellomyces</taxon>
    </lineage>
</organism>
<dbReference type="InterPro" id="IPR019154">
    <property type="entry name" value="Arb2-like_domain"/>
</dbReference>
<dbReference type="AlphaFoldDB" id="A0A0L0HJH8"/>
<feature type="compositionally biased region" description="Basic residues" evidence="11">
    <location>
        <begin position="895"/>
        <end position="904"/>
    </location>
</feature>
<keyword evidence="4" id="KW-0678">Repressor</keyword>
<evidence type="ECO:0000256" key="9">
    <source>
        <dbReference type="ARBA" id="ARBA00023242"/>
    </source>
</evidence>
<gene>
    <name evidence="14" type="ORF">SPPG_03077</name>
</gene>
<evidence type="ECO:0000256" key="5">
    <source>
        <dbReference type="ARBA" id="ARBA00022801"/>
    </source>
</evidence>
<protein>
    <recommendedName>
        <fullName evidence="3">histone deacetylase</fullName>
        <ecNumber evidence="3">3.5.1.98</ecNumber>
    </recommendedName>
</protein>
<feature type="compositionally biased region" description="Basic and acidic residues" evidence="11">
    <location>
        <begin position="25"/>
        <end position="37"/>
    </location>
</feature>
<evidence type="ECO:0000256" key="10">
    <source>
        <dbReference type="ARBA" id="ARBA00048287"/>
    </source>
</evidence>
<dbReference type="InterPro" id="IPR000286">
    <property type="entry name" value="HDACs"/>
</dbReference>
<reference evidence="14 15" key="1">
    <citation type="submission" date="2009-08" db="EMBL/GenBank/DDBJ databases">
        <title>The Genome Sequence of Spizellomyces punctatus strain DAOM BR117.</title>
        <authorList>
            <consortium name="The Broad Institute Genome Sequencing Platform"/>
            <person name="Russ C."/>
            <person name="Cuomo C."/>
            <person name="Shea T."/>
            <person name="Young S.K."/>
            <person name="Zeng Q."/>
            <person name="Koehrsen M."/>
            <person name="Haas B."/>
            <person name="Borodovsky M."/>
            <person name="Guigo R."/>
            <person name="Alvarado L."/>
            <person name="Berlin A."/>
            <person name="Bochicchio J."/>
            <person name="Borenstein D."/>
            <person name="Chapman S."/>
            <person name="Chen Z."/>
            <person name="Engels R."/>
            <person name="Freedman E."/>
            <person name="Gellesch M."/>
            <person name="Goldberg J."/>
            <person name="Griggs A."/>
            <person name="Gujja S."/>
            <person name="Heiman D."/>
            <person name="Hepburn T."/>
            <person name="Howarth C."/>
            <person name="Jen D."/>
            <person name="Larson L."/>
            <person name="Lewis B."/>
            <person name="Mehta T."/>
            <person name="Park D."/>
            <person name="Pearson M."/>
            <person name="Roberts A."/>
            <person name="Saif S."/>
            <person name="Shenoy N."/>
            <person name="Sisk P."/>
            <person name="Stolte C."/>
            <person name="Sykes S."/>
            <person name="Thomson T."/>
            <person name="Walk T."/>
            <person name="White J."/>
            <person name="Yandava C."/>
            <person name="Burger G."/>
            <person name="Gray M.W."/>
            <person name="Holland P.W.H."/>
            <person name="King N."/>
            <person name="Lang F.B.F."/>
            <person name="Roger A.J."/>
            <person name="Ruiz-Trillo I."/>
            <person name="Lander E."/>
            <person name="Nusbaum C."/>
        </authorList>
    </citation>
    <scope>NUCLEOTIDE SEQUENCE [LARGE SCALE GENOMIC DNA]</scope>
    <source>
        <strain evidence="14 15">DAOM BR117</strain>
    </source>
</reference>
<keyword evidence="7" id="KW-0805">Transcription regulation</keyword>
<keyword evidence="5" id="KW-0378">Hydrolase</keyword>
<comment type="subcellular location">
    <subcellularLocation>
        <location evidence="1">Nucleus</location>
    </subcellularLocation>
</comment>
<dbReference type="GeneID" id="27686624"/>
<evidence type="ECO:0000259" key="12">
    <source>
        <dbReference type="Pfam" id="PF00850"/>
    </source>
</evidence>
<feature type="compositionally biased region" description="Basic residues" evidence="11">
    <location>
        <begin position="1004"/>
        <end position="1013"/>
    </location>
</feature>
<accession>A0A0L0HJH8</accession>
<dbReference type="STRING" id="645134.A0A0L0HJH8"/>
<dbReference type="EC" id="3.5.1.98" evidence="3"/>
<dbReference type="GO" id="GO:0000118">
    <property type="term" value="C:histone deacetylase complex"/>
    <property type="evidence" value="ECO:0007669"/>
    <property type="project" value="TreeGrafter"/>
</dbReference>
<dbReference type="InParanoid" id="A0A0L0HJH8"/>
<dbReference type="Gene3D" id="3.40.800.20">
    <property type="entry name" value="Histone deacetylase domain"/>
    <property type="match status" value="1"/>
</dbReference>
<dbReference type="InterPro" id="IPR023801">
    <property type="entry name" value="His_deacetylse_dom"/>
</dbReference>
<evidence type="ECO:0000256" key="8">
    <source>
        <dbReference type="ARBA" id="ARBA00023163"/>
    </source>
</evidence>
<evidence type="ECO:0000313" key="14">
    <source>
        <dbReference type="EMBL" id="KND01267.1"/>
    </source>
</evidence>
<sequence length="1031" mass="115237">MSVLGRNNVAVDSWQSSPLVDLDQDGGHQRETERNSWIDEPGDDLDDDTRPRTFEPFETMSDSDERARTETPPLQASREVTLPLSEGSRSPSCELGYANDRVVVASPALSTSLETPANQTGLFYDPRLLRHTNLFPDEDEEYCEVPERVEKAYEELKRRGLASRCIRLSGIAATYEQLRLVHTEEHIQEISSTRDMEMDQLKLMSKERYNDVYFSDATADAASLSCGGAIAVAEAVWLGHVENAIALIRPPGHHAEATKALGFCIYSNVAVAARVLQQQHGVQRILIVDWDVHHGNGTQRAFWNDPNVLFISIHRYEEGAFFPHLSIASADHIGGKRARGRNINVPWPCAGLNDIDYLHAFHRVVLPIAYEFNPEIVIVSAGFDAAIGDPLGLCRVSPAGYSQMTHLLKGLAGGKLVVCLEGGYNLNAVSSSVAAVTSVLLGDPPPPIDMTLGPSPACIETVQTVIECQSPYWKCLVPTFVRSEPGPENLHELIVPLHDVLSGYRTYMLSQTFHLRRIDVEDRDLADRFIGQIHVSKNVESHRGFLFIFVHSSWDEVRGRLDAHSNTLRIGKTSVHDASTRYIRDICRNGHALIDIDINATSNEYDTAQVTKEVTKYAWDNIGRHTNASRILLIGVEMGARGLANLISVRPELRSRTECVVMMVSEKLPAVYESIQDWYFNVSRVYTWSDLPRGTSISTVAKYGSSYSAGHKPPNATISTLMNHLELRVFRFLARRMGEAYLAQLAKKSQAVAIPVGRSPRMNRIHVEVEPKLRNGRLTSPVSVTGSSEHHDDRFPDMLEWPESANLDATAVPGTLPDHTQDRWNLLHPPEEPLSPTARSSQATMLFRPSPGADEVLSDDVHQEREMSVDIINGLSDFREPPPASPVVEEVSRERRARRPKRRIQSLPQAEESADDLQDPTPSLVIVEAPLPIERRVRQPKRRIQSLPNAEESEDDLRDPQPSLAIVEEPSSKRSVQRPKRPIHASPEVEESEDELIRPEPPIPRKRQARKITRGVGMSNAVMERFLNISR</sequence>
<keyword evidence="9" id="KW-0539">Nucleus</keyword>
<feature type="domain" description="Histone deacetylase" evidence="12">
    <location>
        <begin position="143"/>
        <end position="440"/>
    </location>
</feature>
<dbReference type="InterPro" id="IPR023696">
    <property type="entry name" value="Ureohydrolase_dom_sf"/>
</dbReference>
<evidence type="ECO:0000256" key="11">
    <source>
        <dbReference type="SAM" id="MobiDB-lite"/>
    </source>
</evidence>
<keyword evidence="6" id="KW-0156">Chromatin regulator</keyword>
<dbReference type="OrthoDB" id="424012at2759"/>
<keyword evidence="15" id="KW-1185">Reference proteome</keyword>
<dbReference type="EMBL" id="KQ257454">
    <property type="protein sequence ID" value="KND01267.1"/>
    <property type="molecule type" value="Genomic_DNA"/>
</dbReference>
<evidence type="ECO:0000256" key="1">
    <source>
        <dbReference type="ARBA" id="ARBA00004123"/>
    </source>
</evidence>
<comment type="catalytic activity">
    <reaction evidence="10">
        <text>N(6)-acetyl-L-lysyl-[histone] + H2O = L-lysyl-[histone] + acetate</text>
        <dbReference type="Rhea" id="RHEA:58196"/>
        <dbReference type="Rhea" id="RHEA-COMP:9845"/>
        <dbReference type="Rhea" id="RHEA-COMP:11338"/>
        <dbReference type="ChEBI" id="CHEBI:15377"/>
        <dbReference type="ChEBI" id="CHEBI:29969"/>
        <dbReference type="ChEBI" id="CHEBI:30089"/>
        <dbReference type="ChEBI" id="CHEBI:61930"/>
        <dbReference type="EC" id="3.5.1.98"/>
    </reaction>
</comment>
<dbReference type="PRINTS" id="PR01270">
    <property type="entry name" value="HDASUPER"/>
</dbReference>
<dbReference type="PANTHER" id="PTHR10625">
    <property type="entry name" value="HISTONE DEACETYLASE HDAC1-RELATED"/>
    <property type="match status" value="1"/>
</dbReference>
<dbReference type="GO" id="GO:0141221">
    <property type="term" value="F:histone deacetylase activity, hydrolytic mechanism"/>
    <property type="evidence" value="ECO:0007669"/>
    <property type="project" value="UniProtKB-EC"/>
</dbReference>
<dbReference type="Pfam" id="PF00850">
    <property type="entry name" value="Hist_deacetyl"/>
    <property type="match status" value="1"/>
</dbReference>
<proteinExistence type="inferred from homology"/>
<dbReference type="SUPFAM" id="SSF52768">
    <property type="entry name" value="Arginase/deacetylase"/>
    <property type="match status" value="1"/>
</dbReference>
<evidence type="ECO:0000256" key="4">
    <source>
        <dbReference type="ARBA" id="ARBA00022491"/>
    </source>
</evidence>
<feature type="region of interest" description="Disordered" evidence="11">
    <location>
        <begin position="874"/>
        <end position="923"/>
    </location>
</feature>
<evidence type="ECO:0000256" key="6">
    <source>
        <dbReference type="ARBA" id="ARBA00022853"/>
    </source>
</evidence>
<evidence type="ECO:0000313" key="15">
    <source>
        <dbReference type="Proteomes" id="UP000053201"/>
    </source>
</evidence>